<dbReference type="PATRIC" id="fig|1385369.3.peg.5061"/>
<feature type="transmembrane region" description="Helical" evidence="8">
    <location>
        <begin position="364"/>
        <end position="382"/>
    </location>
</feature>
<feature type="transmembrane region" description="Helical" evidence="8">
    <location>
        <begin position="205"/>
        <end position="227"/>
    </location>
</feature>
<dbReference type="InterPro" id="IPR050297">
    <property type="entry name" value="LipidA_mod_glycosyltrf_83"/>
</dbReference>
<feature type="transmembrane region" description="Helical" evidence="8">
    <location>
        <begin position="285"/>
        <end position="302"/>
    </location>
</feature>
<evidence type="ECO:0000259" key="9">
    <source>
        <dbReference type="Pfam" id="PF13231"/>
    </source>
</evidence>
<evidence type="ECO:0000256" key="3">
    <source>
        <dbReference type="ARBA" id="ARBA00022676"/>
    </source>
</evidence>
<dbReference type="GO" id="GO:0009103">
    <property type="term" value="P:lipopolysaccharide biosynthetic process"/>
    <property type="evidence" value="ECO:0007669"/>
    <property type="project" value="UniProtKB-ARBA"/>
</dbReference>
<organism evidence="10 11">
    <name type="scientific">Skermanella stibiiresistens SB22</name>
    <dbReference type="NCBI Taxonomy" id="1385369"/>
    <lineage>
        <taxon>Bacteria</taxon>
        <taxon>Pseudomonadati</taxon>
        <taxon>Pseudomonadota</taxon>
        <taxon>Alphaproteobacteria</taxon>
        <taxon>Rhodospirillales</taxon>
        <taxon>Azospirillaceae</taxon>
        <taxon>Skermanella</taxon>
    </lineage>
</organism>
<evidence type="ECO:0000256" key="1">
    <source>
        <dbReference type="ARBA" id="ARBA00004651"/>
    </source>
</evidence>
<feature type="domain" description="Glycosyltransferase RgtA/B/C/D-like" evidence="9">
    <location>
        <begin position="114"/>
        <end position="217"/>
    </location>
</feature>
<evidence type="ECO:0000256" key="5">
    <source>
        <dbReference type="ARBA" id="ARBA00022692"/>
    </source>
</evidence>
<dbReference type="EMBL" id="AVFL01000022">
    <property type="protein sequence ID" value="EWY37911.1"/>
    <property type="molecule type" value="Genomic_DNA"/>
</dbReference>
<feature type="transmembrane region" description="Helical" evidence="8">
    <location>
        <begin position="239"/>
        <end position="260"/>
    </location>
</feature>
<keyword evidence="2" id="KW-1003">Cell membrane</keyword>
<keyword evidence="4" id="KW-0808">Transferase</keyword>
<keyword evidence="11" id="KW-1185">Reference proteome</keyword>
<dbReference type="OrthoDB" id="3760751at2"/>
<evidence type="ECO:0000313" key="11">
    <source>
        <dbReference type="Proteomes" id="UP000019486"/>
    </source>
</evidence>
<keyword evidence="7 8" id="KW-0472">Membrane</keyword>
<dbReference type="AlphaFoldDB" id="W9GZ74"/>
<feature type="transmembrane region" description="Helical" evidence="8">
    <location>
        <begin position="394"/>
        <end position="414"/>
    </location>
</feature>
<feature type="transmembrane region" description="Helical" evidence="8">
    <location>
        <begin position="27"/>
        <end position="43"/>
    </location>
</feature>
<protein>
    <recommendedName>
        <fullName evidence="9">Glycosyltransferase RgtA/B/C/D-like domain-containing protein</fullName>
    </recommendedName>
</protein>
<evidence type="ECO:0000256" key="2">
    <source>
        <dbReference type="ARBA" id="ARBA00022475"/>
    </source>
</evidence>
<evidence type="ECO:0000256" key="8">
    <source>
        <dbReference type="SAM" id="Phobius"/>
    </source>
</evidence>
<gene>
    <name evidence="10" type="ORF">N825_16035</name>
</gene>
<feature type="transmembrane region" description="Helical" evidence="8">
    <location>
        <begin position="159"/>
        <end position="176"/>
    </location>
</feature>
<comment type="subcellular location">
    <subcellularLocation>
        <location evidence="1">Cell membrane</location>
        <topology evidence="1">Multi-pass membrane protein</topology>
    </subcellularLocation>
</comment>
<name>W9GZ74_9PROT</name>
<accession>W9GZ74</accession>
<proteinExistence type="predicted"/>
<keyword evidence="3" id="KW-0328">Glycosyltransferase</keyword>
<evidence type="ECO:0000256" key="7">
    <source>
        <dbReference type="ARBA" id="ARBA00023136"/>
    </source>
</evidence>
<dbReference type="PANTHER" id="PTHR33908:SF11">
    <property type="entry name" value="MEMBRANE PROTEIN"/>
    <property type="match status" value="1"/>
</dbReference>
<dbReference type="STRING" id="1385369.N825_16035"/>
<sequence length="543" mass="59536">MATLESRTALVGAPSATLAIPALWDRLAWLLFTGLAATVFLTFRHYGVTFDEDVQNTYGDLIVQWYATRGADDGALTYSNLYLYGGLFDTLASLANKVSPFGVYETRHLLNGWVGVIGIAGCWKLARVLGGPRAGLFAAASLALVPDWYGQMFNNPKDIPFAAAMTWATYFMVRLAHRLPTPPLALVVKLGVAIGLALGTRVGGVILFINLAFVLAAFLALEAAVPAHRLRLPRTARHVVRSVWPVVPVAVTVMLVWWPWAQQNPITNPLEALAEFSHFPMEFDFAFFGTWVGTTTLPWYYIPGFLSVKLPEPMVPLVVIGAVLGVWRLGRARLPWLVFGFALLFPPTYIVASHAVLYDNIRHVLFLIPLLAVIAGLVLDRFDRLLIPARAQRIAVWSAVAGFLVYHLGVMVALHPDEYIYFNAFVGGVPGAADRFDMDFWSNSLAETTTAMVAKITASEGPSALWEPHTVAICGPTFSAAYYLPPAWKAVDADDDGITPDFYITQLRAPCDSETEGPVIARTERMGVPLSYARDVRVPPSDE</sequence>
<comment type="caution">
    <text evidence="10">The sequence shown here is derived from an EMBL/GenBank/DDBJ whole genome shotgun (WGS) entry which is preliminary data.</text>
</comment>
<dbReference type="PANTHER" id="PTHR33908">
    <property type="entry name" value="MANNOSYLTRANSFERASE YKCB-RELATED"/>
    <property type="match status" value="1"/>
</dbReference>
<evidence type="ECO:0000256" key="4">
    <source>
        <dbReference type="ARBA" id="ARBA00022679"/>
    </source>
</evidence>
<feature type="transmembrane region" description="Helical" evidence="8">
    <location>
        <begin position="336"/>
        <end position="357"/>
    </location>
</feature>
<reference evidence="10 11" key="1">
    <citation type="submission" date="2013-08" db="EMBL/GenBank/DDBJ databases">
        <title>The genome sequence of Skermanella stibiiresistens.</title>
        <authorList>
            <person name="Zhu W."/>
            <person name="Wang G."/>
        </authorList>
    </citation>
    <scope>NUCLEOTIDE SEQUENCE [LARGE SCALE GENOMIC DNA]</scope>
    <source>
        <strain evidence="10 11">SB22</strain>
    </source>
</reference>
<keyword evidence="5 8" id="KW-0812">Transmembrane</keyword>
<dbReference type="GO" id="GO:0016763">
    <property type="term" value="F:pentosyltransferase activity"/>
    <property type="evidence" value="ECO:0007669"/>
    <property type="project" value="TreeGrafter"/>
</dbReference>
<dbReference type="GO" id="GO:0005886">
    <property type="term" value="C:plasma membrane"/>
    <property type="evidence" value="ECO:0007669"/>
    <property type="project" value="UniProtKB-SubCell"/>
</dbReference>
<dbReference type="Proteomes" id="UP000019486">
    <property type="component" value="Unassembled WGS sequence"/>
</dbReference>
<dbReference type="RefSeq" id="WP_051512965.1">
    <property type="nucleotide sequence ID" value="NZ_AVFL01000022.1"/>
</dbReference>
<evidence type="ECO:0000256" key="6">
    <source>
        <dbReference type="ARBA" id="ARBA00022989"/>
    </source>
</evidence>
<feature type="transmembrane region" description="Helical" evidence="8">
    <location>
        <begin position="183"/>
        <end position="199"/>
    </location>
</feature>
<dbReference type="InterPro" id="IPR038731">
    <property type="entry name" value="RgtA/B/C-like"/>
</dbReference>
<dbReference type="Pfam" id="PF13231">
    <property type="entry name" value="PMT_2"/>
    <property type="match status" value="1"/>
</dbReference>
<keyword evidence="6 8" id="KW-1133">Transmembrane helix</keyword>
<evidence type="ECO:0000313" key="10">
    <source>
        <dbReference type="EMBL" id="EWY37911.1"/>
    </source>
</evidence>